<evidence type="ECO:0000313" key="1">
    <source>
        <dbReference type="EMBL" id="KAK1379392.1"/>
    </source>
</evidence>
<organism evidence="1 2">
    <name type="scientific">Heracleum sosnowskyi</name>
    <dbReference type="NCBI Taxonomy" id="360622"/>
    <lineage>
        <taxon>Eukaryota</taxon>
        <taxon>Viridiplantae</taxon>
        <taxon>Streptophyta</taxon>
        <taxon>Embryophyta</taxon>
        <taxon>Tracheophyta</taxon>
        <taxon>Spermatophyta</taxon>
        <taxon>Magnoliopsida</taxon>
        <taxon>eudicotyledons</taxon>
        <taxon>Gunneridae</taxon>
        <taxon>Pentapetalae</taxon>
        <taxon>asterids</taxon>
        <taxon>campanulids</taxon>
        <taxon>Apiales</taxon>
        <taxon>Apiaceae</taxon>
        <taxon>Apioideae</taxon>
        <taxon>apioid superclade</taxon>
        <taxon>Tordylieae</taxon>
        <taxon>Tordyliinae</taxon>
        <taxon>Heracleum</taxon>
    </lineage>
</organism>
<comment type="caution">
    <text evidence="1">The sequence shown here is derived from an EMBL/GenBank/DDBJ whole genome shotgun (WGS) entry which is preliminary data.</text>
</comment>
<name>A0AAD8I7I4_9APIA</name>
<reference evidence="1" key="2">
    <citation type="submission" date="2023-05" db="EMBL/GenBank/DDBJ databases">
        <authorList>
            <person name="Schelkunov M.I."/>
        </authorList>
    </citation>
    <scope>NUCLEOTIDE SEQUENCE</scope>
    <source>
        <strain evidence="1">Hsosn_3</strain>
        <tissue evidence="1">Leaf</tissue>
    </source>
</reference>
<proteinExistence type="predicted"/>
<keyword evidence="2" id="KW-1185">Reference proteome</keyword>
<dbReference type="InterPro" id="IPR006462">
    <property type="entry name" value="MS5"/>
</dbReference>
<dbReference type="Proteomes" id="UP001237642">
    <property type="component" value="Unassembled WGS sequence"/>
</dbReference>
<protein>
    <submittedName>
        <fullName evidence="1">Uncharacterized protein</fullName>
    </submittedName>
</protein>
<gene>
    <name evidence="1" type="ORF">POM88_026136</name>
</gene>
<reference evidence="1" key="1">
    <citation type="submission" date="2023-02" db="EMBL/GenBank/DDBJ databases">
        <title>Genome of toxic invasive species Heracleum sosnowskyi carries increased number of genes despite the absence of recent whole-genome duplications.</title>
        <authorList>
            <person name="Schelkunov M."/>
            <person name="Shtratnikova V."/>
            <person name="Makarenko M."/>
            <person name="Klepikova A."/>
            <person name="Omelchenko D."/>
            <person name="Novikova G."/>
            <person name="Obukhova E."/>
            <person name="Bogdanov V."/>
            <person name="Penin A."/>
            <person name="Logacheva M."/>
        </authorList>
    </citation>
    <scope>NUCLEOTIDE SEQUENCE</scope>
    <source>
        <strain evidence="1">Hsosn_3</strain>
        <tissue evidence="1">Leaf</tissue>
    </source>
</reference>
<dbReference type="EMBL" id="JAUIZM010000006">
    <property type="protein sequence ID" value="KAK1379392.1"/>
    <property type="molecule type" value="Genomic_DNA"/>
</dbReference>
<dbReference type="PANTHER" id="PTHR31260:SF28">
    <property type="entry name" value="CYSTATIN DOMAIN PROTEIN"/>
    <property type="match status" value="1"/>
</dbReference>
<dbReference type="PANTHER" id="PTHR31260">
    <property type="entry name" value="CYSTATIN/MONELLIN SUPERFAMILY PROTEIN"/>
    <property type="match status" value="1"/>
</dbReference>
<accession>A0AAD8I7I4</accession>
<dbReference type="AlphaFoldDB" id="A0AAD8I7I4"/>
<sequence length="267" mass="30630">MKRNCEASFSRDSDYDIRDKEAWNCYLDEVEKSENFEVGDYPYPGTTVYGAPRPPMTGCSIPAKIYDASDPDPDEQLYDYRLLCFSRLALCFYNIREGTYFRDVKVLMATQRGISNCDTYITFQAFSSKSRRNRGSAVTFQTHPSEYDPKAKIVQDRLFKVIKKYTIGSRLDSRYSLALHLSQYALVSHNIDVLQEDVAKHDMESLKVLKLVKSVAKVPTYLITFEAPLCAETERKNVETFETEICMPTLFPTTMIELISEARVITA</sequence>
<evidence type="ECO:0000313" key="2">
    <source>
        <dbReference type="Proteomes" id="UP001237642"/>
    </source>
</evidence>